<dbReference type="EMBL" id="CAAALY010023542">
    <property type="protein sequence ID" value="VEL15129.1"/>
    <property type="molecule type" value="Genomic_DNA"/>
</dbReference>
<proteinExistence type="predicted"/>
<organism evidence="1 2">
    <name type="scientific">Protopolystoma xenopodis</name>
    <dbReference type="NCBI Taxonomy" id="117903"/>
    <lineage>
        <taxon>Eukaryota</taxon>
        <taxon>Metazoa</taxon>
        <taxon>Spiralia</taxon>
        <taxon>Lophotrochozoa</taxon>
        <taxon>Platyhelminthes</taxon>
        <taxon>Monogenea</taxon>
        <taxon>Polyopisthocotylea</taxon>
        <taxon>Polystomatidea</taxon>
        <taxon>Polystomatidae</taxon>
        <taxon>Protopolystoma</taxon>
    </lineage>
</organism>
<keyword evidence="2" id="KW-1185">Reference proteome</keyword>
<accession>A0A3S5A9D0</accession>
<gene>
    <name evidence="1" type="ORF">PXEA_LOCUS8569</name>
</gene>
<reference evidence="1" key="1">
    <citation type="submission" date="2018-11" db="EMBL/GenBank/DDBJ databases">
        <authorList>
            <consortium name="Pathogen Informatics"/>
        </authorList>
    </citation>
    <scope>NUCLEOTIDE SEQUENCE</scope>
</reference>
<protein>
    <submittedName>
        <fullName evidence="1">Uncharacterized protein</fullName>
    </submittedName>
</protein>
<dbReference type="Proteomes" id="UP000784294">
    <property type="component" value="Unassembled WGS sequence"/>
</dbReference>
<evidence type="ECO:0000313" key="1">
    <source>
        <dbReference type="EMBL" id="VEL15129.1"/>
    </source>
</evidence>
<evidence type="ECO:0000313" key="2">
    <source>
        <dbReference type="Proteomes" id="UP000784294"/>
    </source>
</evidence>
<sequence length="104" mass="11982">MRFGKRHFNADRPDEGGQSAFAEDCGHDLIRWPGPEVTRCWEKSRIPLSSFPSHSSCSSCSNSSFISRFHCLRDIHESYPHPPRRSTSYSFRQVTYPSSGRFLK</sequence>
<name>A0A3S5A9D0_9PLAT</name>
<comment type="caution">
    <text evidence="1">The sequence shown here is derived from an EMBL/GenBank/DDBJ whole genome shotgun (WGS) entry which is preliminary data.</text>
</comment>
<dbReference type="AlphaFoldDB" id="A0A3S5A9D0"/>